<evidence type="ECO:0000313" key="2">
    <source>
        <dbReference type="EMBL" id="EDS41698.1"/>
    </source>
</evidence>
<proteinExistence type="predicted"/>
<dbReference type="AlphaFoldDB" id="B0WAQ7"/>
<dbReference type="HOGENOM" id="CLU_534496_0_0_1"/>
<evidence type="ECO:0000313" key="3">
    <source>
        <dbReference type="EnsemblMetazoa" id="CPIJ004123-PA"/>
    </source>
</evidence>
<keyword evidence="4" id="KW-1185">Reference proteome</keyword>
<dbReference type="InParanoid" id="B0WAQ7"/>
<dbReference type="KEGG" id="cqu:CpipJ_CPIJ004123"/>
<evidence type="ECO:0000313" key="4">
    <source>
        <dbReference type="Proteomes" id="UP000002320"/>
    </source>
</evidence>
<reference evidence="2" key="1">
    <citation type="submission" date="2007-03" db="EMBL/GenBank/DDBJ databases">
        <title>Annotation of Culex pipiens quinquefasciatus.</title>
        <authorList>
            <consortium name="The Broad Institute Genome Sequencing Platform"/>
            <person name="Atkinson P.W."/>
            <person name="Hemingway J."/>
            <person name="Christensen B.M."/>
            <person name="Higgs S."/>
            <person name="Kodira C."/>
            <person name="Hannick L."/>
            <person name="Megy K."/>
            <person name="O'Leary S."/>
            <person name="Pearson M."/>
            <person name="Haas B.J."/>
            <person name="Mauceli E."/>
            <person name="Wortman J.R."/>
            <person name="Lee N.H."/>
            <person name="Guigo R."/>
            <person name="Stanke M."/>
            <person name="Alvarado L."/>
            <person name="Amedeo P."/>
            <person name="Antoine C.H."/>
            <person name="Arensburger P."/>
            <person name="Bidwell S.L."/>
            <person name="Crawford M."/>
            <person name="Camaro F."/>
            <person name="Devon K."/>
            <person name="Engels R."/>
            <person name="Hammond M."/>
            <person name="Howarth C."/>
            <person name="Koehrsen M."/>
            <person name="Lawson D."/>
            <person name="Montgomery P."/>
            <person name="Nene V."/>
            <person name="Nusbaum C."/>
            <person name="Puiu D."/>
            <person name="Romero-Severson J."/>
            <person name="Severson D.W."/>
            <person name="Shumway M."/>
            <person name="Sisk P."/>
            <person name="Stolte C."/>
            <person name="Zeng Q."/>
            <person name="Eisenstadt E."/>
            <person name="Fraser-Liggett C."/>
            <person name="Strausberg R."/>
            <person name="Galagan J."/>
            <person name="Birren B."/>
            <person name="Collins F.H."/>
        </authorList>
    </citation>
    <scope>NUCLEOTIDE SEQUENCE [LARGE SCALE GENOMIC DNA]</scope>
    <source>
        <strain evidence="2">JHB</strain>
    </source>
</reference>
<sequence>MSNFMTDLIFSKLTPLTNKSTVRVTAFPGKDVNVYQQEARVHYLEPDGFIADLPDPNRIFRPGLNTFCYRRKDKQLGGCSRRSHHETVQSLLSFNFPSNSRKKLHRGRFGEAFVIRFEPDPGRLLADYSACGGGVFVFDSGQTIGQRAVLLHLWDFLEHFRRLYEVVYLTSKIFPRRPMMCGVMLGGWTFNEQDARETIKALDELRDRQRMDAYRQQQKLMVQRAPVSTGITGSDKAFAVDFTSDLFNEQDARETIKALDELRDRQRMDAYRQQQKLMVQRAPVSTGITGSDKAFAVDFTSDLLTREPPNRTNKEPKVFKETCRNCFLNSIPSFPVTKETPIIREKRHKLVNCQQHPSQHVLKTQNLLASPHLLHCCCCCGLFHADMFRWHPTFTARPARLNSADFPRISAFPSFRKTLCRSATGNHHQRSTMSFRLIVSTPGNPGQMKAAAVASDLDFWRSERGEGGGPHVCIRIILFDFTISDGSGHHQKSEFPGRRRTGTMHVARGG</sequence>
<dbReference type="EMBL" id="DS231874">
    <property type="protein sequence ID" value="EDS41698.1"/>
    <property type="molecule type" value="Genomic_DNA"/>
</dbReference>
<dbReference type="Proteomes" id="UP000002320">
    <property type="component" value="Unassembled WGS sequence"/>
</dbReference>
<feature type="compositionally biased region" description="Basic and acidic residues" evidence="1">
    <location>
        <begin position="487"/>
        <end position="497"/>
    </location>
</feature>
<reference evidence="3" key="2">
    <citation type="submission" date="2021-02" db="UniProtKB">
        <authorList>
            <consortium name="EnsemblMetazoa"/>
        </authorList>
    </citation>
    <scope>IDENTIFICATION</scope>
    <source>
        <strain evidence="3">JHB</strain>
    </source>
</reference>
<accession>B0WAQ7</accession>
<dbReference type="OrthoDB" id="509138at2759"/>
<organism>
    <name type="scientific">Culex quinquefasciatus</name>
    <name type="common">Southern house mosquito</name>
    <name type="synonym">Culex pungens</name>
    <dbReference type="NCBI Taxonomy" id="7176"/>
    <lineage>
        <taxon>Eukaryota</taxon>
        <taxon>Metazoa</taxon>
        <taxon>Ecdysozoa</taxon>
        <taxon>Arthropoda</taxon>
        <taxon>Hexapoda</taxon>
        <taxon>Insecta</taxon>
        <taxon>Pterygota</taxon>
        <taxon>Neoptera</taxon>
        <taxon>Endopterygota</taxon>
        <taxon>Diptera</taxon>
        <taxon>Nematocera</taxon>
        <taxon>Culicoidea</taxon>
        <taxon>Culicidae</taxon>
        <taxon>Culicinae</taxon>
        <taxon>Culicini</taxon>
        <taxon>Culex</taxon>
        <taxon>Culex</taxon>
    </lineage>
</organism>
<name>B0WAQ7_CULQU</name>
<gene>
    <name evidence="3" type="primary">6035653</name>
    <name evidence="2" type="ORF">CpipJ_CPIJ004123</name>
</gene>
<dbReference type="VEuPathDB" id="VectorBase:CQUJHB007452"/>
<dbReference type="EnsemblMetazoa" id="CPIJ004123-RA">
    <property type="protein sequence ID" value="CPIJ004123-PA"/>
    <property type="gene ID" value="CPIJ004123"/>
</dbReference>
<protein>
    <submittedName>
        <fullName evidence="2 3">Uncharacterized protein</fullName>
    </submittedName>
</protein>
<evidence type="ECO:0000256" key="1">
    <source>
        <dbReference type="SAM" id="MobiDB-lite"/>
    </source>
</evidence>
<feature type="region of interest" description="Disordered" evidence="1">
    <location>
        <begin position="487"/>
        <end position="510"/>
    </location>
</feature>
<dbReference type="VEuPathDB" id="VectorBase:CPIJ004123"/>